<reference evidence="1" key="1">
    <citation type="journal article" date="2020" name="Stud. Mycol.">
        <title>101 Dothideomycetes genomes: a test case for predicting lifestyles and emergence of pathogens.</title>
        <authorList>
            <person name="Haridas S."/>
            <person name="Albert R."/>
            <person name="Binder M."/>
            <person name="Bloem J."/>
            <person name="Labutti K."/>
            <person name="Salamov A."/>
            <person name="Andreopoulos B."/>
            <person name="Baker S."/>
            <person name="Barry K."/>
            <person name="Bills G."/>
            <person name="Bluhm B."/>
            <person name="Cannon C."/>
            <person name="Castanera R."/>
            <person name="Culley D."/>
            <person name="Daum C."/>
            <person name="Ezra D."/>
            <person name="Gonzalez J."/>
            <person name="Henrissat B."/>
            <person name="Kuo A."/>
            <person name="Liang C."/>
            <person name="Lipzen A."/>
            <person name="Lutzoni F."/>
            <person name="Magnuson J."/>
            <person name="Mondo S."/>
            <person name="Nolan M."/>
            <person name="Ohm R."/>
            <person name="Pangilinan J."/>
            <person name="Park H.-J."/>
            <person name="Ramirez L."/>
            <person name="Alfaro M."/>
            <person name="Sun H."/>
            <person name="Tritt A."/>
            <person name="Yoshinaga Y."/>
            <person name="Zwiers L.-H."/>
            <person name="Turgeon B."/>
            <person name="Goodwin S."/>
            <person name="Spatafora J."/>
            <person name="Crous P."/>
            <person name="Grigoriev I."/>
        </authorList>
    </citation>
    <scope>NUCLEOTIDE SEQUENCE</scope>
    <source>
        <strain evidence="1">CBS 113818</strain>
    </source>
</reference>
<organism evidence="1 2">
    <name type="scientific">Ophiobolus disseminans</name>
    <dbReference type="NCBI Taxonomy" id="1469910"/>
    <lineage>
        <taxon>Eukaryota</taxon>
        <taxon>Fungi</taxon>
        <taxon>Dikarya</taxon>
        <taxon>Ascomycota</taxon>
        <taxon>Pezizomycotina</taxon>
        <taxon>Dothideomycetes</taxon>
        <taxon>Pleosporomycetidae</taxon>
        <taxon>Pleosporales</taxon>
        <taxon>Pleosporineae</taxon>
        <taxon>Phaeosphaeriaceae</taxon>
        <taxon>Ophiobolus</taxon>
    </lineage>
</organism>
<keyword evidence="2" id="KW-1185">Reference proteome</keyword>
<evidence type="ECO:0000313" key="2">
    <source>
        <dbReference type="Proteomes" id="UP000799424"/>
    </source>
</evidence>
<dbReference type="AlphaFoldDB" id="A0A6A6ZJM9"/>
<dbReference type="OrthoDB" id="10672295at2759"/>
<protein>
    <submittedName>
        <fullName evidence="1">Uncharacterized protein</fullName>
    </submittedName>
</protein>
<gene>
    <name evidence="1" type="ORF">CC86DRAFT_459883</name>
</gene>
<name>A0A6A6ZJM9_9PLEO</name>
<proteinExistence type="predicted"/>
<dbReference type="EMBL" id="MU006241">
    <property type="protein sequence ID" value="KAF2820427.1"/>
    <property type="molecule type" value="Genomic_DNA"/>
</dbReference>
<sequence length="191" mass="20933">MSQGEDIVVEVEPNGGVNDDHSVAIDSIQGDERARKEGVALIAGEIIRSNPHLHICLPVVFNQPGYHSSANDFSHLPEKDNTYTSNIVTAPTHFALWIRFPNREDTILSLALDVVGTRSAPLYVQHGAPKQQPWDSTTDPKLGEFFTGFPFLQVADTILLIPTFRATGQLIASADYKSGNPIFQPRVLADT</sequence>
<accession>A0A6A6ZJM9</accession>
<dbReference type="Proteomes" id="UP000799424">
    <property type="component" value="Unassembled WGS sequence"/>
</dbReference>
<evidence type="ECO:0000313" key="1">
    <source>
        <dbReference type="EMBL" id="KAF2820427.1"/>
    </source>
</evidence>